<dbReference type="Pfam" id="PF01435">
    <property type="entry name" value="Peptidase_M48"/>
    <property type="match status" value="2"/>
</dbReference>
<dbReference type="PANTHER" id="PTHR43221:SF1">
    <property type="entry name" value="PROTEASE HTPX"/>
    <property type="match status" value="1"/>
</dbReference>
<evidence type="ECO:0000256" key="11">
    <source>
        <dbReference type="RuleBase" id="RU003983"/>
    </source>
</evidence>
<evidence type="ECO:0000256" key="6">
    <source>
        <dbReference type="ARBA" id="ARBA00022801"/>
    </source>
</evidence>
<dbReference type="InterPro" id="IPR050083">
    <property type="entry name" value="HtpX_protease"/>
</dbReference>
<accession>A0ABV7VTS8</accession>
<dbReference type="RefSeq" id="WP_376867016.1">
    <property type="nucleotide sequence ID" value="NZ_JBHRYB010000013.1"/>
</dbReference>
<evidence type="ECO:0000256" key="2">
    <source>
        <dbReference type="ARBA" id="ARBA00022475"/>
    </source>
</evidence>
<evidence type="ECO:0000259" key="13">
    <source>
        <dbReference type="Pfam" id="PF05099"/>
    </source>
</evidence>
<evidence type="ECO:0000256" key="4">
    <source>
        <dbReference type="ARBA" id="ARBA00022692"/>
    </source>
</evidence>
<keyword evidence="9 11" id="KW-0482">Metalloprotease</keyword>
<proteinExistence type="inferred from homology"/>
<keyword evidence="4" id="KW-0812">Transmembrane</keyword>
<dbReference type="SUPFAM" id="SSF158682">
    <property type="entry name" value="TerB-like"/>
    <property type="match status" value="1"/>
</dbReference>
<reference evidence="15" key="1">
    <citation type="journal article" date="2019" name="Int. J. Syst. Evol. Microbiol.">
        <title>The Global Catalogue of Microorganisms (GCM) 10K type strain sequencing project: providing services to taxonomists for standard genome sequencing and annotation.</title>
        <authorList>
            <consortium name="The Broad Institute Genomics Platform"/>
            <consortium name="The Broad Institute Genome Sequencing Center for Infectious Disease"/>
            <person name="Wu L."/>
            <person name="Ma J."/>
        </authorList>
    </citation>
    <scope>NUCLEOTIDE SEQUENCE [LARGE SCALE GENOMIC DNA]</scope>
    <source>
        <strain evidence="15">KCTC 42424</strain>
    </source>
</reference>
<comment type="cofactor">
    <cofactor evidence="11">
        <name>Zn(2+)</name>
        <dbReference type="ChEBI" id="CHEBI:29105"/>
    </cofactor>
    <text evidence="11">Binds 1 zinc ion per subunit.</text>
</comment>
<evidence type="ECO:0000256" key="9">
    <source>
        <dbReference type="ARBA" id="ARBA00023049"/>
    </source>
</evidence>
<keyword evidence="8" id="KW-1133">Transmembrane helix</keyword>
<dbReference type="Proteomes" id="UP001595722">
    <property type="component" value="Unassembled WGS sequence"/>
</dbReference>
<evidence type="ECO:0000256" key="8">
    <source>
        <dbReference type="ARBA" id="ARBA00022989"/>
    </source>
</evidence>
<dbReference type="GO" id="GO:0008237">
    <property type="term" value="F:metallopeptidase activity"/>
    <property type="evidence" value="ECO:0007669"/>
    <property type="project" value="UniProtKB-KW"/>
</dbReference>
<keyword evidence="5" id="KW-0479">Metal-binding</keyword>
<dbReference type="Gene3D" id="3.30.2010.10">
    <property type="entry name" value="Metalloproteases ('zincins'), catalytic domain"/>
    <property type="match status" value="1"/>
</dbReference>
<dbReference type="PANTHER" id="PTHR43221">
    <property type="entry name" value="PROTEASE HTPX"/>
    <property type="match status" value="1"/>
</dbReference>
<keyword evidence="7 11" id="KW-0862">Zinc</keyword>
<dbReference type="InterPro" id="IPR007791">
    <property type="entry name" value="DjlA_N"/>
</dbReference>
<dbReference type="EC" id="3.4.24.-" evidence="14"/>
<dbReference type="InterPro" id="IPR029024">
    <property type="entry name" value="TerB-like"/>
</dbReference>
<evidence type="ECO:0000259" key="12">
    <source>
        <dbReference type="Pfam" id="PF01435"/>
    </source>
</evidence>
<dbReference type="CDD" id="cd07325">
    <property type="entry name" value="M48_Ste24p_like"/>
    <property type="match status" value="1"/>
</dbReference>
<name>A0ABV7VTS8_9GAMM</name>
<organism evidence="14 15">
    <name type="scientific">Bacterioplanoides pacificum</name>
    <dbReference type="NCBI Taxonomy" id="1171596"/>
    <lineage>
        <taxon>Bacteria</taxon>
        <taxon>Pseudomonadati</taxon>
        <taxon>Pseudomonadota</taxon>
        <taxon>Gammaproteobacteria</taxon>
        <taxon>Oceanospirillales</taxon>
        <taxon>Oceanospirillaceae</taxon>
        <taxon>Bacterioplanoides</taxon>
    </lineage>
</organism>
<keyword evidence="15" id="KW-1185">Reference proteome</keyword>
<keyword evidence="6 11" id="KW-0378">Hydrolase</keyword>
<feature type="domain" description="Co-chaperone DjlA N-terminal" evidence="13">
    <location>
        <begin position="293"/>
        <end position="396"/>
    </location>
</feature>
<comment type="caution">
    <text evidence="14">The sequence shown here is derived from an EMBL/GenBank/DDBJ whole genome shotgun (WGS) entry which is preliminary data.</text>
</comment>
<keyword evidence="10" id="KW-0472">Membrane</keyword>
<sequence length="403" mass="44795">MVDIKEKIRFRSDRSIYDELLADKTIKTLADKRLKEASGDSYRRGLLGHSLRITEKIAPDLYSHVAAARDKLGLSDKKIEIYIYSSPEPNASCAFLGGDDVILTFSSGLLQSMDHDELNFVVGHELGHALFEHYALPTHGILEAGNLDAGDAMKLMSWSRRAEISADRAGLFVCESPKAAISSFLKLSCGLSHPVIEFDLEEYSSQIQDLSELSNSVEDTSHCYSSHPFNPIRVMAIDLYSKSDEYHELTGKQNSSLSVDDADERIHSVLKYMEPVADEEKQAIQSQALFWGGAWVAFADGHLADSEAENLRQQAGDEMYEQGMAQLNETANPLELARTQFNEAVRPLLSMGASDRCSFIQKLVVVARADQNVDDSELDALAEMAKTMKVEPSFVQQILMFLD</sequence>
<evidence type="ECO:0000313" key="14">
    <source>
        <dbReference type="EMBL" id="MFC3680913.1"/>
    </source>
</evidence>
<evidence type="ECO:0000256" key="7">
    <source>
        <dbReference type="ARBA" id="ARBA00022833"/>
    </source>
</evidence>
<keyword evidence="3 11" id="KW-0645">Protease</keyword>
<gene>
    <name evidence="14" type="ORF">ACFOMG_12460</name>
</gene>
<evidence type="ECO:0000256" key="10">
    <source>
        <dbReference type="ARBA" id="ARBA00023136"/>
    </source>
</evidence>
<evidence type="ECO:0000256" key="5">
    <source>
        <dbReference type="ARBA" id="ARBA00022723"/>
    </source>
</evidence>
<keyword evidence="2" id="KW-1003">Cell membrane</keyword>
<evidence type="ECO:0000256" key="1">
    <source>
        <dbReference type="ARBA" id="ARBA00004651"/>
    </source>
</evidence>
<dbReference type="Pfam" id="PF05099">
    <property type="entry name" value="TerB"/>
    <property type="match status" value="1"/>
</dbReference>
<evidence type="ECO:0000313" key="15">
    <source>
        <dbReference type="Proteomes" id="UP001595722"/>
    </source>
</evidence>
<comment type="similarity">
    <text evidence="11">Belongs to the peptidase M48 family.</text>
</comment>
<dbReference type="EMBL" id="JBHRYB010000013">
    <property type="protein sequence ID" value="MFC3680913.1"/>
    <property type="molecule type" value="Genomic_DNA"/>
</dbReference>
<protein>
    <submittedName>
        <fullName evidence="14">M48 family metalloprotease</fullName>
        <ecNumber evidence="14">3.4.24.-</ecNumber>
    </submittedName>
</protein>
<dbReference type="Gene3D" id="1.10.3680.10">
    <property type="entry name" value="TerB-like"/>
    <property type="match status" value="1"/>
</dbReference>
<feature type="domain" description="Peptidase M48" evidence="12">
    <location>
        <begin position="151"/>
        <end position="238"/>
    </location>
</feature>
<evidence type="ECO:0000256" key="3">
    <source>
        <dbReference type="ARBA" id="ARBA00022670"/>
    </source>
</evidence>
<comment type="subcellular location">
    <subcellularLocation>
        <location evidence="1">Cell membrane</location>
        <topology evidence="1">Multi-pass membrane protein</topology>
    </subcellularLocation>
</comment>
<feature type="domain" description="Peptidase M48" evidence="12">
    <location>
        <begin position="60"/>
        <end position="135"/>
    </location>
</feature>
<dbReference type="InterPro" id="IPR001915">
    <property type="entry name" value="Peptidase_M48"/>
</dbReference>